<evidence type="ECO:0000256" key="1">
    <source>
        <dbReference type="SAM" id="SignalP"/>
    </source>
</evidence>
<keyword evidence="1" id="KW-0732">Signal</keyword>
<feature type="chain" id="PRO_5046196771" evidence="1">
    <location>
        <begin position="21"/>
        <end position="537"/>
    </location>
</feature>
<dbReference type="RefSeq" id="WP_283712418.1">
    <property type="nucleotide sequence ID" value="NZ_JASJEW010000001.1"/>
</dbReference>
<dbReference type="Proteomes" id="UP001431693">
    <property type="component" value="Unassembled WGS sequence"/>
</dbReference>
<dbReference type="SUPFAM" id="SSF53850">
    <property type="entry name" value="Periplasmic binding protein-like II"/>
    <property type="match status" value="1"/>
</dbReference>
<dbReference type="PROSITE" id="PS51257">
    <property type="entry name" value="PROKAR_LIPOPROTEIN"/>
    <property type="match status" value="1"/>
</dbReference>
<dbReference type="InterPro" id="IPR030678">
    <property type="entry name" value="Peptide/Ni-bd"/>
</dbReference>
<dbReference type="PIRSF" id="PIRSF002741">
    <property type="entry name" value="MppA"/>
    <property type="match status" value="1"/>
</dbReference>
<keyword evidence="4" id="KW-1185">Reference proteome</keyword>
<dbReference type="Gene3D" id="3.10.105.10">
    <property type="entry name" value="Dipeptide-binding Protein, Domain 3"/>
    <property type="match status" value="1"/>
</dbReference>
<sequence length="537" mass="57869">MSKQGMTRRTFLGVTGTAAAAVGLGLVGCGGSGDSGSGTSDGSSEPSADAKLTAGLAYQNQGNLDPLSTSSATGMAANWCVAEGFYEFDYAKMEPFKALAADDDPTKVSDTEYSVKLRSDAKFSDGTAVTPDDVIASWKRAAGKDENYAGNIYEPMLSFIDDVVADGEDGVTFKLSVAFDPEIMKKRLCIIKICPASMSKDDLTKLPIGTGPWKYDSSDEQSIKLSVNEYYNGDKPAKNPVEFSVLVDNDPRVTAMTGGTTMVCEAVPSDQIENFEANGITVDKVQGFNLPFFMFNLKKKPFDDVRVRQAFFYAVDVEKLIENALDGLATAATCYLPENFPGYHKASTVYTYDVDKAKSLLEEAGATGTSLTLQTTDTAWITDIAAQIQQDLINAGLDVKLNSQKSSDLYANQATPDASGVCPYDVVLASGDPSVFGNDPDLLMSWFYGDGIWTQSRYGWQGQEKCTELQALMAKAVTQSGDEQQDTWNQCYDLIAEQVPLYPLLHRVTPTGVWADKIDGFQAIGCTGIDFVGCTAK</sequence>
<dbReference type="PANTHER" id="PTHR30290">
    <property type="entry name" value="PERIPLASMIC BINDING COMPONENT OF ABC TRANSPORTER"/>
    <property type="match status" value="1"/>
</dbReference>
<dbReference type="InterPro" id="IPR039424">
    <property type="entry name" value="SBP_5"/>
</dbReference>
<comment type="caution">
    <text evidence="3">The sequence shown here is derived from an EMBL/GenBank/DDBJ whole genome shotgun (WGS) entry which is preliminary data.</text>
</comment>
<accession>A0ABT6ZIA0</accession>
<dbReference type="CDD" id="cd00995">
    <property type="entry name" value="PBP2_NikA_DppA_OppA_like"/>
    <property type="match status" value="1"/>
</dbReference>
<dbReference type="Gene3D" id="3.40.190.10">
    <property type="entry name" value="Periplasmic binding protein-like II"/>
    <property type="match status" value="1"/>
</dbReference>
<dbReference type="InterPro" id="IPR006311">
    <property type="entry name" value="TAT_signal"/>
</dbReference>
<evidence type="ECO:0000313" key="4">
    <source>
        <dbReference type="Proteomes" id="UP001431693"/>
    </source>
</evidence>
<dbReference type="EMBL" id="JASJEX010000001">
    <property type="protein sequence ID" value="MDJ1128778.1"/>
    <property type="molecule type" value="Genomic_DNA"/>
</dbReference>
<protein>
    <submittedName>
        <fullName evidence="3">ABC transporter substrate-binding protein</fullName>
    </submittedName>
</protein>
<evidence type="ECO:0000313" key="3">
    <source>
        <dbReference type="EMBL" id="MDJ1128778.1"/>
    </source>
</evidence>
<proteinExistence type="predicted"/>
<feature type="domain" description="Solute-binding protein family 5" evidence="2">
    <location>
        <begin position="108"/>
        <end position="448"/>
    </location>
</feature>
<name>A0ABT6ZIA0_9ACTN</name>
<reference evidence="3" key="1">
    <citation type="submission" date="2023-05" db="EMBL/GenBank/DDBJ databases">
        <title>[olsenella] sp. nov., isolated from a pig farm feces dump.</title>
        <authorList>
            <person name="Chang Y.-H."/>
        </authorList>
    </citation>
    <scope>NUCLEOTIDE SEQUENCE</scope>
    <source>
        <strain evidence="3">YH-ols2217</strain>
    </source>
</reference>
<gene>
    <name evidence="3" type="ORF">QJ043_01575</name>
</gene>
<dbReference type="InterPro" id="IPR000914">
    <property type="entry name" value="SBP_5_dom"/>
</dbReference>
<feature type="signal peptide" evidence="1">
    <location>
        <begin position="1"/>
        <end position="20"/>
    </location>
</feature>
<dbReference type="PROSITE" id="PS51318">
    <property type="entry name" value="TAT"/>
    <property type="match status" value="1"/>
</dbReference>
<dbReference type="Pfam" id="PF00496">
    <property type="entry name" value="SBP_bac_5"/>
    <property type="match status" value="1"/>
</dbReference>
<organism evidence="3 4">
    <name type="scientific">Kribbibacterium absianum</name>
    <dbReference type="NCBI Taxonomy" id="3044210"/>
    <lineage>
        <taxon>Bacteria</taxon>
        <taxon>Bacillati</taxon>
        <taxon>Actinomycetota</taxon>
        <taxon>Coriobacteriia</taxon>
        <taxon>Coriobacteriales</taxon>
        <taxon>Kribbibacteriaceae</taxon>
        <taxon>Kribbibacterium</taxon>
    </lineage>
</organism>
<evidence type="ECO:0000259" key="2">
    <source>
        <dbReference type="Pfam" id="PF00496"/>
    </source>
</evidence>